<reference evidence="2 3" key="1">
    <citation type="submission" date="2019-01" db="EMBL/GenBank/DDBJ databases">
        <authorList>
            <person name="Chen W.-M."/>
        </authorList>
    </citation>
    <scope>NUCLEOTIDE SEQUENCE [LARGE SCALE GENOMIC DNA]</scope>
    <source>
        <strain evidence="2 3">KYPC3</strain>
    </source>
</reference>
<keyword evidence="1" id="KW-0812">Transmembrane</keyword>
<feature type="transmembrane region" description="Helical" evidence="1">
    <location>
        <begin position="150"/>
        <end position="168"/>
    </location>
</feature>
<feature type="transmembrane region" description="Helical" evidence="1">
    <location>
        <begin position="290"/>
        <end position="310"/>
    </location>
</feature>
<gene>
    <name evidence="2" type="ORF">EOE67_16140</name>
</gene>
<dbReference type="AlphaFoldDB" id="A0A437QG71"/>
<feature type="transmembrane region" description="Helical" evidence="1">
    <location>
        <begin position="236"/>
        <end position="253"/>
    </location>
</feature>
<evidence type="ECO:0000313" key="3">
    <source>
        <dbReference type="Proteomes" id="UP000283077"/>
    </source>
</evidence>
<feature type="transmembrane region" description="Helical" evidence="1">
    <location>
        <begin position="119"/>
        <end position="138"/>
    </location>
</feature>
<keyword evidence="1" id="KW-0472">Membrane</keyword>
<keyword evidence="3" id="KW-1185">Reference proteome</keyword>
<sequence>MLMRFQLLWPVLATLLVPLIVSWFVYPTHLPPGFGEFPPQFVAQAPGFNLIYFILVAIGAVWISCMMLIPQKMGFKGGTPAPAADRKPLPWWFYAGLVVNLFFWWLMWSHSMAFGDLVYWSFTPMWWGFVFVLDGIVYQRNNGASLVSKQPVLMALAGLVSIGGWAYFEYYDYFVLANWFYPDSAAAPWSKTVLTIEFLLTYSTVTPVILEWYCLLQTFPKLVARYKNGPVWNLNGNYLIGIGALLIGLMVFYPYPLFWVVWIGPFAVMTGVLLRLNIWNPFTDIAKGDWSAGLLIGMASLLNGFFWEFWNFGSHHFVGEPVTNPNYWVYNIPYVDVIHLFSEMPLLGYFGYIPFGVLVWQVFIWCGKLFGFNTDIKLFPSS</sequence>
<feature type="transmembrane region" description="Helical" evidence="1">
    <location>
        <begin position="188"/>
        <end position="215"/>
    </location>
</feature>
<feature type="transmembrane region" description="Helical" evidence="1">
    <location>
        <begin position="7"/>
        <end position="26"/>
    </location>
</feature>
<feature type="transmembrane region" description="Helical" evidence="1">
    <location>
        <begin position="259"/>
        <end position="278"/>
    </location>
</feature>
<feature type="transmembrane region" description="Helical" evidence="1">
    <location>
        <begin position="89"/>
        <end position="107"/>
    </location>
</feature>
<feature type="transmembrane region" description="Helical" evidence="1">
    <location>
        <begin position="46"/>
        <end position="69"/>
    </location>
</feature>
<evidence type="ECO:0000256" key="1">
    <source>
        <dbReference type="SAM" id="Phobius"/>
    </source>
</evidence>
<evidence type="ECO:0000313" key="2">
    <source>
        <dbReference type="EMBL" id="RVU33545.1"/>
    </source>
</evidence>
<proteinExistence type="predicted"/>
<comment type="caution">
    <text evidence="2">The sequence shown here is derived from an EMBL/GenBank/DDBJ whole genome shotgun (WGS) entry which is preliminary data.</text>
</comment>
<dbReference type="OrthoDB" id="9769532at2"/>
<keyword evidence="1" id="KW-1133">Transmembrane helix</keyword>
<feature type="transmembrane region" description="Helical" evidence="1">
    <location>
        <begin position="349"/>
        <end position="370"/>
    </location>
</feature>
<protein>
    <submittedName>
        <fullName evidence="2">Mechanosensitive ion channel protein MscS</fullName>
    </submittedName>
</protein>
<dbReference type="Proteomes" id="UP000283077">
    <property type="component" value="Unassembled WGS sequence"/>
</dbReference>
<dbReference type="EMBL" id="SACS01000020">
    <property type="protein sequence ID" value="RVU33545.1"/>
    <property type="molecule type" value="Genomic_DNA"/>
</dbReference>
<accession>A0A437QG71</accession>
<organism evidence="2 3">
    <name type="scientific">Rheinheimera riviphila</name>
    <dbReference type="NCBI Taxonomy" id="1834037"/>
    <lineage>
        <taxon>Bacteria</taxon>
        <taxon>Pseudomonadati</taxon>
        <taxon>Pseudomonadota</taxon>
        <taxon>Gammaproteobacteria</taxon>
        <taxon>Chromatiales</taxon>
        <taxon>Chromatiaceae</taxon>
        <taxon>Rheinheimera</taxon>
    </lineage>
</organism>
<name>A0A437QG71_9GAMM</name>